<feature type="signal peptide" evidence="1">
    <location>
        <begin position="1"/>
        <end position="23"/>
    </location>
</feature>
<dbReference type="PANTHER" id="PTHR33099">
    <property type="entry name" value="FE2OG DIOXYGENASE DOMAIN-CONTAINING PROTEIN"/>
    <property type="match status" value="1"/>
</dbReference>
<dbReference type="Pfam" id="PF13640">
    <property type="entry name" value="2OG-FeII_Oxy_3"/>
    <property type="match status" value="1"/>
</dbReference>
<comment type="caution">
    <text evidence="3">The sequence shown here is derived from an EMBL/GenBank/DDBJ whole genome shotgun (WGS) entry which is preliminary data.</text>
</comment>
<dbReference type="EMBL" id="MU155348">
    <property type="protein sequence ID" value="KAF9475093.1"/>
    <property type="molecule type" value="Genomic_DNA"/>
</dbReference>
<dbReference type="PANTHER" id="PTHR33099:SF14">
    <property type="entry name" value="PROLYL 4-HYDROXYLASE ALPHA SUBUNIT FE(2+) 2OG DIOXYGENASE DOMAIN-CONTAINING PROTEIN"/>
    <property type="match status" value="1"/>
</dbReference>
<dbReference type="Gene3D" id="2.60.120.620">
    <property type="entry name" value="q2cbj1_9rhob like domain"/>
    <property type="match status" value="1"/>
</dbReference>
<dbReference type="Proteomes" id="UP000807469">
    <property type="component" value="Unassembled WGS sequence"/>
</dbReference>
<accession>A0A9P5YTZ8</accession>
<sequence>MKAFTTLLVLSLSHCISNQISRASAVHAVQPWGGTGREERINKYKALFNPDINSVALLTLVTSNVEVTKDSIPAKQLATCTASAVANVLNTTDGTLRSIRDVNVNNLQASPLFESILQVHVYSTFDYDLYSSYSSSTHAFLSTAASIILFFRWHLVVSLVSDINLPYTFALAVQRFVSYYMTVKFAIDTLSSHSDRRHDLKTFSALICTPHMSTHQAPPELTVLQNVCKEMIDVPYCTGTVQLTSSQSQLFYQANGEARSIDFSNPTEQQLEALANACPPASFGRNEEDVLDENYRKAGKLDTTDFAAQFSPWNSGVLKTAVESLFKKEDSMADVTAELYKLNVYGPGSFFKRHVDTPRSDTMFGSLVVILPTAHTGGSLLLKHRGHEHMFDSASAVSGSSREAPCAAFVAFFSDVEHEVAQVTSGYRVTLTYNLYHTAETGLGAPNISSLLPRSGVATRNVSAQTEIAIKNALTSLLGNPTFLPMGGLLAFGLAYDYPFESHSTQLSEIGRRLKGTDAILKHACDELGLQASLKAFYRAQWGTESEDVSCFLDRFARTCFESSLGDQVEDSLIRYLCENEKGAIVGYDMPSGKPPAEDPEFDDYPPGTEVLGVVWANAPDDKNEFEENYVSYGNDATLGLAYGKVCLVVRVKPPAERISGSVIIQN</sequence>
<feature type="chain" id="PRO_5040517177" description="Fe2OG dioxygenase domain-containing protein" evidence="1">
    <location>
        <begin position="24"/>
        <end position="667"/>
    </location>
</feature>
<dbReference type="AlphaFoldDB" id="A0A9P5YTZ8"/>
<reference evidence="3" key="1">
    <citation type="submission" date="2020-11" db="EMBL/GenBank/DDBJ databases">
        <authorList>
            <consortium name="DOE Joint Genome Institute"/>
            <person name="Ahrendt S."/>
            <person name="Riley R."/>
            <person name="Andreopoulos W."/>
            <person name="Labutti K."/>
            <person name="Pangilinan J."/>
            <person name="Ruiz-Duenas F.J."/>
            <person name="Barrasa J.M."/>
            <person name="Sanchez-Garcia M."/>
            <person name="Camarero S."/>
            <person name="Miyauchi S."/>
            <person name="Serrano A."/>
            <person name="Linde D."/>
            <person name="Babiker R."/>
            <person name="Drula E."/>
            <person name="Ayuso-Fernandez I."/>
            <person name="Pacheco R."/>
            <person name="Padilla G."/>
            <person name="Ferreira P."/>
            <person name="Barriuso J."/>
            <person name="Kellner H."/>
            <person name="Castanera R."/>
            <person name="Alfaro M."/>
            <person name="Ramirez L."/>
            <person name="Pisabarro A.G."/>
            <person name="Kuo A."/>
            <person name="Tritt A."/>
            <person name="Lipzen A."/>
            <person name="He G."/>
            <person name="Yan M."/>
            <person name="Ng V."/>
            <person name="Cullen D."/>
            <person name="Martin F."/>
            <person name="Rosso M.-N."/>
            <person name="Henrissat B."/>
            <person name="Hibbett D."/>
            <person name="Martinez A.T."/>
            <person name="Grigoriev I.V."/>
        </authorList>
    </citation>
    <scope>NUCLEOTIDE SEQUENCE</scope>
    <source>
        <strain evidence="3">CIRM-BRFM 674</strain>
    </source>
</reference>
<dbReference type="InterPro" id="IPR044862">
    <property type="entry name" value="Pro_4_hyd_alph_FE2OG_OXY"/>
</dbReference>
<protein>
    <recommendedName>
        <fullName evidence="2">Fe2OG dioxygenase domain-containing protein</fullName>
    </recommendedName>
</protein>
<dbReference type="PROSITE" id="PS51471">
    <property type="entry name" value="FE2OG_OXY"/>
    <property type="match status" value="1"/>
</dbReference>
<gene>
    <name evidence="3" type="ORF">BDN70DRAFT_275955</name>
</gene>
<feature type="domain" description="Fe2OG dioxygenase" evidence="2">
    <location>
        <begin position="336"/>
        <end position="437"/>
    </location>
</feature>
<evidence type="ECO:0000256" key="1">
    <source>
        <dbReference type="SAM" id="SignalP"/>
    </source>
</evidence>
<dbReference type="OrthoDB" id="27483at2759"/>
<proteinExistence type="predicted"/>
<evidence type="ECO:0000313" key="3">
    <source>
        <dbReference type="EMBL" id="KAF9475093.1"/>
    </source>
</evidence>
<keyword evidence="1" id="KW-0732">Signal</keyword>
<evidence type="ECO:0000313" key="4">
    <source>
        <dbReference type="Proteomes" id="UP000807469"/>
    </source>
</evidence>
<name>A0A9P5YTZ8_9AGAR</name>
<dbReference type="InterPro" id="IPR005123">
    <property type="entry name" value="Oxoglu/Fe-dep_dioxygenase_dom"/>
</dbReference>
<organism evidence="3 4">
    <name type="scientific">Pholiota conissans</name>
    <dbReference type="NCBI Taxonomy" id="109636"/>
    <lineage>
        <taxon>Eukaryota</taxon>
        <taxon>Fungi</taxon>
        <taxon>Dikarya</taxon>
        <taxon>Basidiomycota</taxon>
        <taxon>Agaricomycotina</taxon>
        <taxon>Agaricomycetes</taxon>
        <taxon>Agaricomycetidae</taxon>
        <taxon>Agaricales</taxon>
        <taxon>Agaricineae</taxon>
        <taxon>Strophariaceae</taxon>
        <taxon>Pholiota</taxon>
    </lineage>
</organism>
<evidence type="ECO:0000259" key="2">
    <source>
        <dbReference type="PROSITE" id="PS51471"/>
    </source>
</evidence>
<keyword evidence="4" id="KW-1185">Reference proteome</keyword>